<name>A0A399IQR7_9CLOT</name>
<organism evidence="1 2">
    <name type="scientific">Clostridium chromiireducens</name>
    <dbReference type="NCBI Taxonomy" id="225345"/>
    <lineage>
        <taxon>Bacteria</taxon>
        <taxon>Bacillati</taxon>
        <taxon>Bacillota</taxon>
        <taxon>Clostridia</taxon>
        <taxon>Eubacteriales</taxon>
        <taxon>Clostridiaceae</taxon>
        <taxon>Clostridium</taxon>
    </lineage>
</organism>
<dbReference type="GO" id="GO:0043937">
    <property type="term" value="P:regulation of sporulation"/>
    <property type="evidence" value="ECO:0007669"/>
    <property type="project" value="InterPro"/>
</dbReference>
<dbReference type="InterPro" id="IPR037208">
    <property type="entry name" value="Spo0E-like_sf"/>
</dbReference>
<dbReference type="RefSeq" id="WP_079439666.1">
    <property type="nucleotide sequence ID" value="NZ_MZGT01000024.1"/>
</dbReference>
<gene>
    <name evidence="1" type="ORF">D2A34_15750</name>
</gene>
<protein>
    <submittedName>
        <fullName evidence="1">Spo0E family sporulation regulatory protein-aspartic acid phosphatase</fullName>
    </submittedName>
</protein>
<proteinExistence type="predicted"/>
<dbReference type="Pfam" id="PF09388">
    <property type="entry name" value="SpoOE-like"/>
    <property type="match status" value="1"/>
</dbReference>
<dbReference type="InterPro" id="IPR036638">
    <property type="entry name" value="HLH_DNA-bd_sf"/>
</dbReference>
<dbReference type="GO" id="GO:0046983">
    <property type="term" value="F:protein dimerization activity"/>
    <property type="evidence" value="ECO:0007669"/>
    <property type="project" value="InterPro"/>
</dbReference>
<accession>A0A399IQR7</accession>
<dbReference type="EMBL" id="QXDJ01000003">
    <property type="protein sequence ID" value="RII34639.1"/>
    <property type="molecule type" value="Genomic_DNA"/>
</dbReference>
<reference evidence="1 2" key="1">
    <citation type="submission" date="2018-08" db="EMBL/GenBank/DDBJ databases">
        <title>Genome of Clostridium chromiireducens C1, DSM12136.</title>
        <authorList>
            <person name="Xing M."/>
            <person name="Wei Y."/>
            <person name="Ang E.L."/>
            <person name="Zhao H."/>
            <person name="Zhang Y."/>
        </authorList>
    </citation>
    <scope>NUCLEOTIDE SEQUENCE [LARGE SCALE GENOMIC DNA]</scope>
    <source>
        <strain evidence="1 2">C1</strain>
    </source>
</reference>
<dbReference type="SUPFAM" id="SSF140500">
    <property type="entry name" value="BAS1536-like"/>
    <property type="match status" value="1"/>
</dbReference>
<evidence type="ECO:0000313" key="2">
    <source>
        <dbReference type="Proteomes" id="UP000265930"/>
    </source>
</evidence>
<sequence length="32" mass="3651">MITNSKEKINSSELLEVSQILDELINAYIKLT</sequence>
<dbReference type="InterPro" id="IPR018540">
    <property type="entry name" value="Spo0E-like"/>
</dbReference>
<dbReference type="Gene3D" id="4.10.280.10">
    <property type="entry name" value="Helix-loop-helix DNA-binding domain"/>
    <property type="match status" value="1"/>
</dbReference>
<dbReference type="Proteomes" id="UP000265930">
    <property type="component" value="Unassembled WGS sequence"/>
</dbReference>
<evidence type="ECO:0000313" key="1">
    <source>
        <dbReference type="EMBL" id="RII34639.1"/>
    </source>
</evidence>
<dbReference type="AlphaFoldDB" id="A0A399IQR7"/>
<comment type="caution">
    <text evidence="1">The sequence shown here is derived from an EMBL/GenBank/DDBJ whole genome shotgun (WGS) entry which is preliminary data.</text>
</comment>